<dbReference type="Pfam" id="PF10373">
    <property type="entry name" value="EST1_DNA_bind"/>
    <property type="match status" value="1"/>
</dbReference>
<accession>A0ABR0JXL9</accession>
<dbReference type="Proteomes" id="UP001345013">
    <property type="component" value="Unassembled WGS sequence"/>
</dbReference>
<feature type="region of interest" description="Disordered" evidence="1">
    <location>
        <begin position="27"/>
        <end position="162"/>
    </location>
</feature>
<gene>
    <name evidence="3" type="ORF">LTR24_009371</name>
</gene>
<feature type="compositionally biased region" description="Basic and acidic residues" evidence="1">
    <location>
        <begin position="122"/>
        <end position="133"/>
    </location>
</feature>
<protein>
    <recommendedName>
        <fullName evidence="2">DNA/RNA-binding domain-containing protein</fullName>
    </recommendedName>
</protein>
<evidence type="ECO:0000313" key="4">
    <source>
        <dbReference type="Proteomes" id="UP001345013"/>
    </source>
</evidence>
<organism evidence="3 4">
    <name type="scientific">Lithohypha guttulata</name>
    <dbReference type="NCBI Taxonomy" id="1690604"/>
    <lineage>
        <taxon>Eukaryota</taxon>
        <taxon>Fungi</taxon>
        <taxon>Dikarya</taxon>
        <taxon>Ascomycota</taxon>
        <taxon>Pezizomycotina</taxon>
        <taxon>Eurotiomycetes</taxon>
        <taxon>Chaetothyriomycetidae</taxon>
        <taxon>Chaetothyriales</taxon>
        <taxon>Trichomeriaceae</taxon>
        <taxon>Lithohypha</taxon>
    </lineage>
</organism>
<keyword evidence="4" id="KW-1185">Reference proteome</keyword>
<name>A0ABR0JXL9_9EURO</name>
<dbReference type="PANTHER" id="PTHR15696">
    <property type="entry name" value="SMG-7 SUPPRESSOR WITH MORPHOLOGICAL EFFECT ON GENITALIA PROTEIN 7"/>
    <property type="match status" value="1"/>
</dbReference>
<proteinExistence type="predicted"/>
<dbReference type="SUPFAM" id="SSF48452">
    <property type="entry name" value="TPR-like"/>
    <property type="match status" value="1"/>
</dbReference>
<dbReference type="InterPro" id="IPR011990">
    <property type="entry name" value="TPR-like_helical_dom_sf"/>
</dbReference>
<feature type="domain" description="DNA/RNA-binding" evidence="2">
    <location>
        <begin position="330"/>
        <end position="391"/>
    </location>
</feature>
<evidence type="ECO:0000313" key="3">
    <source>
        <dbReference type="EMBL" id="KAK5077740.1"/>
    </source>
</evidence>
<dbReference type="Gene3D" id="1.25.40.10">
    <property type="entry name" value="Tetratricopeptide repeat domain"/>
    <property type="match status" value="1"/>
</dbReference>
<dbReference type="InterPro" id="IPR018834">
    <property type="entry name" value="DNA/RNA-bd_Est1-type"/>
</dbReference>
<evidence type="ECO:0000259" key="2">
    <source>
        <dbReference type="Pfam" id="PF10373"/>
    </source>
</evidence>
<feature type="compositionally biased region" description="Polar residues" evidence="1">
    <location>
        <begin position="76"/>
        <end position="89"/>
    </location>
</feature>
<feature type="compositionally biased region" description="Polar residues" evidence="1">
    <location>
        <begin position="27"/>
        <end position="38"/>
    </location>
</feature>
<dbReference type="InterPro" id="IPR045153">
    <property type="entry name" value="Est1/Ebs1-like"/>
</dbReference>
<dbReference type="EMBL" id="JAVRRG010000202">
    <property type="protein sequence ID" value="KAK5077740.1"/>
    <property type="molecule type" value="Genomic_DNA"/>
</dbReference>
<feature type="compositionally biased region" description="Basic and acidic residues" evidence="1">
    <location>
        <begin position="93"/>
        <end position="110"/>
    </location>
</feature>
<reference evidence="3 4" key="1">
    <citation type="submission" date="2023-08" db="EMBL/GenBank/DDBJ databases">
        <title>Black Yeasts Isolated from many extreme environments.</title>
        <authorList>
            <person name="Coleine C."/>
            <person name="Stajich J.E."/>
            <person name="Selbmann L."/>
        </authorList>
    </citation>
    <scope>NUCLEOTIDE SEQUENCE [LARGE SCALE GENOMIC DNA]</scope>
    <source>
        <strain evidence="3 4">CCFEE 5885</strain>
    </source>
</reference>
<comment type="caution">
    <text evidence="3">The sequence shown here is derived from an EMBL/GenBank/DDBJ whole genome shotgun (WGS) entry which is preliminary data.</text>
</comment>
<sequence length="716" mass="81522">MFRWFKNDAGIAQKDVPVGFAKEQENAQEIASKSTQKLDSYDGDHVLVKAPSTTTPDLLTDRLEHQSLDEHKTGLGDSSMNNNPESLPRSNKRRVDPDAMTDDLPRDTNTKRRRSPPASSEDPSHVDDRDRSASPEVLDPSSDFANTFVDDEDGVDHPTPGLLRDLETRAITVSQLIQEVKGIYAGLVMVEKKCIEIAQNPTKLSKEQWQALIALHRTLLNEHHDFFSASHHPVTEGHELRELAARYAMPARMWRHGIHAFLELLRHRLPESLEHMLSFVYLSYSMMALLMETVPDFRETWIECLGDLARYRMAIEEADLRDREIWSNTARTWYDEAADLSPNTGRIQHHLAVLARPNIVQQLFLYSKALVAAIPFKNAGESILLLFNPLLDQTSASTSRYQPAEFAFVCSGAILFKRRSVVEFQMYRQQFASSLEGHLARSGSRFKVQGPEYAGALFAMMMDFGNADNTFWAMIFDHQQQMKRQYCDQTGVEFDKLPKDFVVQDPAIIDRVKANYWAGAIEDRHVSSPALLSEANFTVSDETSSYVGPMLFHTISDVASHIGNKNVVPFMHMVLAYLLALTWVPGASVFIENCIPWEQVAQFLNTVGRSGVSYDNVEGKDFPKSFGGSKRQLPEDFSMRGLALMIYYYKGDFFNNEDLVDEDERMLEQPSHQAPRVERCLWAGIQLARTTDRWLHYDEQTKQFSTTTFSQNMRQP</sequence>
<feature type="compositionally biased region" description="Basic and acidic residues" evidence="1">
    <location>
        <begin position="59"/>
        <end position="74"/>
    </location>
</feature>
<dbReference type="PANTHER" id="PTHR15696:SF0">
    <property type="entry name" value="TELOMERASE-BINDING PROTEIN EST1A"/>
    <property type="match status" value="1"/>
</dbReference>
<evidence type="ECO:0000256" key="1">
    <source>
        <dbReference type="SAM" id="MobiDB-lite"/>
    </source>
</evidence>